<feature type="compositionally biased region" description="Polar residues" evidence="1">
    <location>
        <begin position="22"/>
        <end position="32"/>
    </location>
</feature>
<keyword evidence="3" id="KW-1185">Reference proteome</keyword>
<sequence length="221" mass="23519">MRPFLYCLLLCGCLSCGTSTSDQKGTATSASEQGAAVDSTSSPSASPAVDSAYQIVPGERMGQTSLNDSPEAVAEALGKPDASNAAMGKSLSTWYSSANGGKREELNVYTVREKTGTPQETVGVHQVRVTSSAFKVVPSGLSTGSTLPQIREAFNRVRPLAHYQYQGRQRAYLYDATGEGLAFEITGPDSTCVAIILHQKGKEVTSAYLPIHEDLVKLHQQ</sequence>
<gene>
    <name evidence="2" type="ORF">FHS90_004063</name>
</gene>
<dbReference type="Proteomes" id="UP000563094">
    <property type="component" value="Unassembled WGS sequence"/>
</dbReference>
<proteinExistence type="predicted"/>
<dbReference type="AlphaFoldDB" id="A0A839GY02"/>
<name>A0A839GY02_9BACT</name>
<comment type="caution">
    <text evidence="2">The sequence shown here is derived from an EMBL/GenBank/DDBJ whole genome shotgun (WGS) entry which is preliminary data.</text>
</comment>
<evidence type="ECO:0000313" key="2">
    <source>
        <dbReference type="EMBL" id="MBA9079328.1"/>
    </source>
</evidence>
<dbReference type="EMBL" id="JACJIQ010000021">
    <property type="protein sequence ID" value="MBA9079328.1"/>
    <property type="molecule type" value="Genomic_DNA"/>
</dbReference>
<feature type="region of interest" description="Disordered" evidence="1">
    <location>
        <begin position="22"/>
        <end position="49"/>
    </location>
</feature>
<protein>
    <submittedName>
        <fullName evidence="2">Uncharacterized protein</fullName>
    </submittedName>
</protein>
<feature type="compositionally biased region" description="Low complexity" evidence="1">
    <location>
        <begin position="35"/>
        <end position="49"/>
    </location>
</feature>
<accession>A0A839GY02</accession>
<reference evidence="2 3" key="1">
    <citation type="submission" date="2020-08" db="EMBL/GenBank/DDBJ databases">
        <title>Genomic Encyclopedia of Type Strains, Phase IV (KMG-IV): sequencing the most valuable type-strain genomes for metagenomic binning, comparative biology and taxonomic classification.</title>
        <authorList>
            <person name="Goeker M."/>
        </authorList>
    </citation>
    <scope>NUCLEOTIDE SEQUENCE [LARGE SCALE GENOMIC DNA]</scope>
    <source>
        <strain evidence="2 3">DSM 29854</strain>
    </source>
</reference>
<evidence type="ECO:0000256" key="1">
    <source>
        <dbReference type="SAM" id="MobiDB-lite"/>
    </source>
</evidence>
<organism evidence="2 3">
    <name type="scientific">Rufibacter quisquiliarum</name>
    <dbReference type="NCBI Taxonomy" id="1549639"/>
    <lineage>
        <taxon>Bacteria</taxon>
        <taxon>Pseudomonadati</taxon>
        <taxon>Bacteroidota</taxon>
        <taxon>Cytophagia</taxon>
        <taxon>Cytophagales</taxon>
        <taxon>Hymenobacteraceae</taxon>
        <taxon>Rufibacter</taxon>
    </lineage>
</organism>
<dbReference type="RefSeq" id="WP_182514258.1">
    <property type="nucleotide sequence ID" value="NZ_JACJIQ010000021.1"/>
</dbReference>
<evidence type="ECO:0000313" key="3">
    <source>
        <dbReference type="Proteomes" id="UP000563094"/>
    </source>
</evidence>